<evidence type="ECO:0000256" key="2">
    <source>
        <dbReference type="ARBA" id="ARBA00022801"/>
    </source>
</evidence>
<keyword evidence="2 4" id="KW-0378">Hydrolase</keyword>
<reference evidence="4 5" key="1">
    <citation type="submission" date="2019-09" db="EMBL/GenBank/DDBJ databases">
        <title>Goodfellowia gen. nov., a new genus of the Pseudonocardineae related to Actinoalloteichus, containing Goodfellowia coeruleoviolacea gen. nov., comb. nov. gen. nov., comb. nov.</title>
        <authorList>
            <person name="Labeda D."/>
        </authorList>
    </citation>
    <scope>NUCLEOTIDE SEQUENCE [LARGE SCALE GENOMIC DNA]</scope>
    <source>
        <strain evidence="4 5">AN110305</strain>
    </source>
</reference>
<dbReference type="RefSeq" id="WP_149849958.1">
    <property type="nucleotide sequence ID" value="NZ_VUOB01000022.1"/>
</dbReference>
<dbReference type="GO" id="GO:0046872">
    <property type="term" value="F:metal ion binding"/>
    <property type="evidence" value="ECO:0007669"/>
    <property type="project" value="UniProtKB-KW"/>
</dbReference>
<dbReference type="Gene3D" id="1.10.4080.10">
    <property type="entry name" value="ADP-ribosylation/Crystallin J1"/>
    <property type="match status" value="1"/>
</dbReference>
<dbReference type="Proteomes" id="UP000323454">
    <property type="component" value="Unassembled WGS sequence"/>
</dbReference>
<dbReference type="GO" id="GO:0016787">
    <property type="term" value="F:hydrolase activity"/>
    <property type="evidence" value="ECO:0007669"/>
    <property type="project" value="UniProtKB-KW"/>
</dbReference>
<feature type="binding site" evidence="3">
    <location>
        <position position="291"/>
    </location>
    <ligand>
        <name>Mg(2+)</name>
        <dbReference type="ChEBI" id="CHEBI:18420"/>
        <label>1</label>
    </ligand>
</feature>
<dbReference type="AlphaFoldDB" id="A0A5B2XGK1"/>
<proteinExistence type="inferred from homology"/>
<evidence type="ECO:0000313" key="4">
    <source>
        <dbReference type="EMBL" id="KAA2262376.1"/>
    </source>
</evidence>
<keyword evidence="5" id="KW-1185">Reference proteome</keyword>
<reference evidence="4 5" key="2">
    <citation type="submission" date="2019-09" db="EMBL/GenBank/DDBJ databases">
        <authorList>
            <person name="Jin C."/>
        </authorList>
    </citation>
    <scope>NUCLEOTIDE SEQUENCE [LARGE SCALE GENOMIC DNA]</scope>
    <source>
        <strain evidence="4 5">AN110305</strain>
    </source>
</reference>
<dbReference type="InterPro" id="IPR050792">
    <property type="entry name" value="ADP-ribosylglycohydrolase"/>
</dbReference>
<accession>A0A5B2XGK1</accession>
<organism evidence="4 5">
    <name type="scientific">Solihabitans fulvus</name>
    <dbReference type="NCBI Taxonomy" id="1892852"/>
    <lineage>
        <taxon>Bacteria</taxon>
        <taxon>Bacillati</taxon>
        <taxon>Actinomycetota</taxon>
        <taxon>Actinomycetes</taxon>
        <taxon>Pseudonocardiales</taxon>
        <taxon>Pseudonocardiaceae</taxon>
        <taxon>Solihabitans</taxon>
    </lineage>
</organism>
<dbReference type="InterPro" id="IPR005502">
    <property type="entry name" value="Ribosyl_crysJ1"/>
</dbReference>
<feature type="binding site" evidence="3">
    <location>
        <position position="57"/>
    </location>
    <ligand>
        <name>Mg(2+)</name>
        <dbReference type="ChEBI" id="CHEBI:18420"/>
        <label>1</label>
    </ligand>
</feature>
<evidence type="ECO:0000313" key="5">
    <source>
        <dbReference type="Proteomes" id="UP000323454"/>
    </source>
</evidence>
<keyword evidence="3" id="KW-0479">Metal-binding</keyword>
<dbReference type="PANTHER" id="PTHR16222:SF24">
    <property type="entry name" value="ADP-RIBOSYLHYDROLASE ARH3"/>
    <property type="match status" value="1"/>
</dbReference>
<comment type="similarity">
    <text evidence="1">Belongs to the ADP-ribosylglycohydrolase family.</text>
</comment>
<protein>
    <submittedName>
        <fullName evidence="4">ADP-ribosylglycohydrolase family protein</fullName>
    </submittedName>
</protein>
<feature type="binding site" evidence="3">
    <location>
        <position position="292"/>
    </location>
    <ligand>
        <name>Mg(2+)</name>
        <dbReference type="ChEBI" id="CHEBI:18420"/>
        <label>1</label>
    </ligand>
</feature>
<comment type="caution">
    <text evidence="4">The sequence shown here is derived from an EMBL/GenBank/DDBJ whole genome shotgun (WGS) entry which is preliminary data.</text>
</comment>
<dbReference type="InterPro" id="IPR036705">
    <property type="entry name" value="Ribosyl_crysJ1_sf"/>
</dbReference>
<dbReference type="EMBL" id="VUOB01000022">
    <property type="protein sequence ID" value="KAA2262376.1"/>
    <property type="molecule type" value="Genomic_DNA"/>
</dbReference>
<gene>
    <name evidence="4" type="ORF">F0L68_14010</name>
</gene>
<comment type="cofactor">
    <cofactor evidence="3">
        <name>Mg(2+)</name>
        <dbReference type="ChEBI" id="CHEBI:18420"/>
    </cofactor>
    <text evidence="3">Binds 2 magnesium ions per subunit.</text>
</comment>
<sequence length="346" mass="36392">MPRDSATVVDRGAGCLLGGALGDALGAPVQFLSSSDIQRQHGPAGVIAPPRPALITDDTQLTLFTADGYLRAFVRGRDIGSWEPAETVWRSYRQWLTTQQQERPAVDADGLLRHDELYASRSPGLTCLRALASNGPRHHDDPQNDASGCGGVMRTAPAGFAPSPRIAYDLGSRFAALTHGSPSGWAPAGALALLVHLLAIRGRPLRDAVDQAIGRVLRDDPETARLLTTAVLLAEAHRGTTTTAVGADRLGGGWTGPEALAIAVYAVLLFPRAGDFTDAVRVAANHSGGSDSTASIAGSIHGALHGTASLPSDWLARLELADVIRDLGHDLGRSAAGLDFDEERYR</sequence>
<dbReference type="PANTHER" id="PTHR16222">
    <property type="entry name" value="ADP-RIBOSYLGLYCOHYDROLASE"/>
    <property type="match status" value="1"/>
</dbReference>
<name>A0A5B2XGK1_9PSEU</name>
<feature type="binding site" evidence="3">
    <location>
        <position position="56"/>
    </location>
    <ligand>
        <name>Mg(2+)</name>
        <dbReference type="ChEBI" id="CHEBI:18420"/>
        <label>1</label>
    </ligand>
</feature>
<dbReference type="OrthoDB" id="4871367at2"/>
<feature type="binding site" evidence="3">
    <location>
        <position position="58"/>
    </location>
    <ligand>
        <name>Mg(2+)</name>
        <dbReference type="ChEBI" id="CHEBI:18420"/>
        <label>1</label>
    </ligand>
</feature>
<dbReference type="Pfam" id="PF03747">
    <property type="entry name" value="ADP_ribosyl_GH"/>
    <property type="match status" value="1"/>
</dbReference>
<dbReference type="SUPFAM" id="SSF101478">
    <property type="entry name" value="ADP-ribosylglycohydrolase"/>
    <property type="match status" value="1"/>
</dbReference>
<evidence type="ECO:0000256" key="3">
    <source>
        <dbReference type="PIRSR" id="PIRSR605502-1"/>
    </source>
</evidence>
<evidence type="ECO:0000256" key="1">
    <source>
        <dbReference type="ARBA" id="ARBA00010702"/>
    </source>
</evidence>
<keyword evidence="3" id="KW-0460">Magnesium</keyword>